<keyword evidence="1 5" id="KW-0808">Transferase</keyword>
<evidence type="ECO:0000313" key="6">
    <source>
        <dbReference type="Proteomes" id="UP001230005"/>
    </source>
</evidence>
<gene>
    <name evidence="5" type="ORF">J2S74_004351</name>
</gene>
<evidence type="ECO:0000259" key="4">
    <source>
        <dbReference type="Pfam" id="PF08545"/>
    </source>
</evidence>
<dbReference type="RefSeq" id="WP_307329770.1">
    <property type="nucleotide sequence ID" value="NZ_JAUSUG010000021.1"/>
</dbReference>
<dbReference type="InterPro" id="IPR013747">
    <property type="entry name" value="ACP_syn_III_C"/>
</dbReference>
<dbReference type="SUPFAM" id="SSF53901">
    <property type="entry name" value="Thiolase-like"/>
    <property type="match status" value="2"/>
</dbReference>
<protein>
    <submittedName>
        <fullName evidence="5">3-oxoacyl-[acyl-carrier-protein] synthase-3</fullName>
        <ecNumber evidence="5">2.3.1.180</ecNumber>
    </submittedName>
</protein>
<dbReference type="InterPro" id="IPR013751">
    <property type="entry name" value="ACP_syn_III_N"/>
</dbReference>
<dbReference type="PANTHER" id="PTHR34069:SF2">
    <property type="entry name" value="BETA-KETOACYL-[ACYL-CARRIER-PROTEIN] SYNTHASE III"/>
    <property type="match status" value="1"/>
</dbReference>
<reference evidence="5 6" key="1">
    <citation type="submission" date="2023-07" db="EMBL/GenBank/DDBJ databases">
        <title>Genomic Encyclopedia of Type Strains, Phase IV (KMG-IV): sequencing the most valuable type-strain genomes for metagenomic binning, comparative biology and taxonomic classification.</title>
        <authorList>
            <person name="Goeker M."/>
        </authorList>
    </citation>
    <scope>NUCLEOTIDE SEQUENCE [LARGE SCALE GENOMIC DNA]</scope>
    <source>
        <strain evidence="5 6">DSM 9768</strain>
    </source>
</reference>
<evidence type="ECO:0000256" key="2">
    <source>
        <dbReference type="ARBA" id="ARBA00023315"/>
    </source>
</evidence>
<organism evidence="5 6">
    <name type="scientific">Evansella vedderi</name>
    <dbReference type="NCBI Taxonomy" id="38282"/>
    <lineage>
        <taxon>Bacteria</taxon>
        <taxon>Bacillati</taxon>
        <taxon>Bacillota</taxon>
        <taxon>Bacilli</taxon>
        <taxon>Bacillales</taxon>
        <taxon>Bacillaceae</taxon>
        <taxon>Evansella</taxon>
    </lineage>
</organism>
<name>A0ABU0A088_9BACI</name>
<sequence length="339" mass="37641">MSYLNNTIGIRAIGTYIPEGRLTAEEIAEKSGLPPLVIKEKMGIESIAIPARKDHPVAMGVKAAQIALEKTNLHPSEIDLIIYVGEEYKEYPVWTAAIELQRQLQASKAWGFDISMRCGTSVMAMKVAKGLMETDERINTVLLAGGYRNGDLIDFQNPRTRFMYNLACGGGACILQKDLAENVVMETEVITDGRFSRDVLVTKGGSLHPLDSPEEAMKLDVTDPDGMKKRLEEVSLKNFLQVIRQSLTRSGQKQEDLDYLGILHMKPSAHNYVLGQLGLTEEQSIYLKDIGHVGQFDQWISLERAVDQRKVTDGSLIALVSAGIAYAWAATTIRWGRWS</sequence>
<dbReference type="Proteomes" id="UP001230005">
    <property type="component" value="Unassembled WGS sequence"/>
</dbReference>
<keyword evidence="6" id="KW-1185">Reference proteome</keyword>
<evidence type="ECO:0000313" key="5">
    <source>
        <dbReference type="EMBL" id="MDQ0256906.1"/>
    </source>
</evidence>
<dbReference type="GO" id="GO:0033818">
    <property type="term" value="F:beta-ketoacyl-acyl-carrier-protein synthase III activity"/>
    <property type="evidence" value="ECO:0007669"/>
    <property type="project" value="UniProtKB-EC"/>
</dbReference>
<keyword evidence="2 5" id="KW-0012">Acyltransferase</keyword>
<dbReference type="CDD" id="cd00827">
    <property type="entry name" value="init_cond_enzymes"/>
    <property type="match status" value="1"/>
</dbReference>
<dbReference type="Pfam" id="PF08541">
    <property type="entry name" value="ACP_syn_III_C"/>
    <property type="match status" value="1"/>
</dbReference>
<dbReference type="PANTHER" id="PTHR34069">
    <property type="entry name" value="3-OXOACYL-[ACYL-CARRIER-PROTEIN] SYNTHASE 3"/>
    <property type="match status" value="1"/>
</dbReference>
<dbReference type="EC" id="2.3.1.180" evidence="5"/>
<feature type="domain" description="Beta-ketoacyl-[acyl-carrier-protein] synthase III N-terminal" evidence="4">
    <location>
        <begin position="112"/>
        <end position="193"/>
    </location>
</feature>
<proteinExistence type="predicted"/>
<dbReference type="NCBIfam" id="NF005308">
    <property type="entry name" value="PRK06840.1"/>
    <property type="match status" value="1"/>
</dbReference>
<dbReference type="InterPro" id="IPR016039">
    <property type="entry name" value="Thiolase-like"/>
</dbReference>
<feature type="domain" description="Beta-ketoacyl-[acyl-carrier-protein] synthase III C-terminal" evidence="3">
    <location>
        <begin position="247"/>
        <end position="335"/>
    </location>
</feature>
<evidence type="ECO:0000256" key="1">
    <source>
        <dbReference type="ARBA" id="ARBA00022679"/>
    </source>
</evidence>
<dbReference type="Gene3D" id="3.40.47.10">
    <property type="match status" value="1"/>
</dbReference>
<accession>A0ABU0A088</accession>
<evidence type="ECO:0000259" key="3">
    <source>
        <dbReference type="Pfam" id="PF08541"/>
    </source>
</evidence>
<comment type="caution">
    <text evidence="5">The sequence shown here is derived from an EMBL/GenBank/DDBJ whole genome shotgun (WGS) entry which is preliminary data.</text>
</comment>
<dbReference type="EMBL" id="JAUSUG010000021">
    <property type="protein sequence ID" value="MDQ0256906.1"/>
    <property type="molecule type" value="Genomic_DNA"/>
</dbReference>
<dbReference type="Pfam" id="PF08545">
    <property type="entry name" value="ACP_syn_III"/>
    <property type="match status" value="1"/>
</dbReference>